<feature type="coiled-coil region" evidence="2">
    <location>
        <begin position="508"/>
        <end position="545"/>
    </location>
</feature>
<keyword evidence="1" id="KW-0863">Zinc-finger</keyword>
<comment type="caution">
    <text evidence="5">The sequence shown here is derived from an EMBL/GenBank/DDBJ whole genome shotgun (WGS) entry which is preliminary data.</text>
</comment>
<dbReference type="Pfam" id="PF20235">
    <property type="entry name" value="PIR2-like_helical"/>
    <property type="match status" value="1"/>
</dbReference>
<dbReference type="AlphaFoldDB" id="A0A1J6J8T2"/>
<keyword evidence="2" id="KW-0175">Coiled coil</keyword>
<evidence type="ECO:0000256" key="2">
    <source>
        <dbReference type="SAM" id="Coils"/>
    </source>
</evidence>
<dbReference type="InterPro" id="IPR001841">
    <property type="entry name" value="Znf_RING"/>
</dbReference>
<feature type="region of interest" description="Disordered" evidence="3">
    <location>
        <begin position="221"/>
        <end position="244"/>
    </location>
</feature>
<dbReference type="Gene3D" id="3.30.40.10">
    <property type="entry name" value="Zinc/RING finger domain, C3HC4 (zinc finger)"/>
    <property type="match status" value="1"/>
</dbReference>
<evidence type="ECO:0000256" key="3">
    <source>
        <dbReference type="SAM" id="MobiDB-lite"/>
    </source>
</evidence>
<evidence type="ECO:0000313" key="5">
    <source>
        <dbReference type="EMBL" id="OIT06223.1"/>
    </source>
</evidence>
<name>A0A1J6J8T2_NICAT</name>
<dbReference type="CDD" id="cd23128">
    <property type="entry name" value="RING-HC_MIP1-like"/>
    <property type="match status" value="1"/>
</dbReference>
<dbReference type="OrthoDB" id="774873at2759"/>
<dbReference type="PANTHER" id="PTHR46405:SF9">
    <property type="entry name" value="E3 UBIQUITIN-PROTEIN LIGASE RF298"/>
    <property type="match status" value="1"/>
</dbReference>
<dbReference type="Proteomes" id="UP000187609">
    <property type="component" value="Unassembled WGS sequence"/>
</dbReference>
<keyword evidence="6" id="KW-1185">Reference proteome</keyword>
<reference evidence="5" key="1">
    <citation type="submission" date="2016-11" db="EMBL/GenBank/DDBJ databases">
        <title>The genome of Nicotiana attenuata.</title>
        <authorList>
            <person name="Xu S."/>
            <person name="Brockmoeller T."/>
            <person name="Gaquerel E."/>
            <person name="Navarro A."/>
            <person name="Kuhl H."/>
            <person name="Gase K."/>
            <person name="Ling Z."/>
            <person name="Zhou W."/>
            <person name="Kreitzer C."/>
            <person name="Stanke M."/>
            <person name="Tang H."/>
            <person name="Lyons E."/>
            <person name="Pandey P."/>
            <person name="Pandey S.P."/>
            <person name="Timmermann B."/>
            <person name="Baldwin I.T."/>
        </authorList>
    </citation>
    <scope>NUCLEOTIDE SEQUENCE [LARGE SCALE GENOMIC DNA]</scope>
    <source>
        <strain evidence="5">UT</strain>
    </source>
</reference>
<dbReference type="SUPFAM" id="SSF57850">
    <property type="entry name" value="RING/U-box"/>
    <property type="match status" value="1"/>
</dbReference>
<evidence type="ECO:0000313" key="6">
    <source>
        <dbReference type="Proteomes" id="UP000187609"/>
    </source>
</evidence>
<dbReference type="OMA" id="ESATNCQ"/>
<accession>A0A1J6J8T2</accession>
<dbReference type="GO" id="GO:0008270">
    <property type="term" value="F:zinc ion binding"/>
    <property type="evidence" value="ECO:0007669"/>
    <property type="project" value="UniProtKB-KW"/>
</dbReference>
<dbReference type="SMR" id="A0A1J6J8T2"/>
<dbReference type="EMBL" id="MJEQ01037184">
    <property type="protein sequence ID" value="OIT06223.1"/>
    <property type="molecule type" value="Genomic_DNA"/>
</dbReference>
<proteinExistence type="predicted"/>
<feature type="compositionally biased region" description="Polar residues" evidence="3">
    <location>
        <begin position="222"/>
        <end position="240"/>
    </location>
</feature>
<dbReference type="PROSITE" id="PS50089">
    <property type="entry name" value="ZF_RING_2"/>
    <property type="match status" value="1"/>
</dbReference>
<dbReference type="KEGG" id="nau:109209515"/>
<organism evidence="5 6">
    <name type="scientific">Nicotiana attenuata</name>
    <name type="common">Coyote tobacco</name>
    <dbReference type="NCBI Taxonomy" id="49451"/>
    <lineage>
        <taxon>Eukaryota</taxon>
        <taxon>Viridiplantae</taxon>
        <taxon>Streptophyta</taxon>
        <taxon>Embryophyta</taxon>
        <taxon>Tracheophyta</taxon>
        <taxon>Spermatophyta</taxon>
        <taxon>Magnoliopsida</taxon>
        <taxon>eudicotyledons</taxon>
        <taxon>Gunneridae</taxon>
        <taxon>Pentapetalae</taxon>
        <taxon>asterids</taxon>
        <taxon>lamiids</taxon>
        <taxon>Solanales</taxon>
        <taxon>Solanaceae</taxon>
        <taxon>Nicotianoideae</taxon>
        <taxon>Nicotianeae</taxon>
        <taxon>Nicotiana</taxon>
    </lineage>
</organism>
<dbReference type="Gramene" id="OIT06223">
    <property type="protein sequence ID" value="OIT06223"/>
    <property type="gene ID" value="A4A49_01633"/>
</dbReference>
<dbReference type="GeneID" id="109209515"/>
<feature type="compositionally biased region" description="Polar residues" evidence="3">
    <location>
        <begin position="399"/>
        <end position="419"/>
    </location>
</feature>
<feature type="region of interest" description="Disordered" evidence="3">
    <location>
        <begin position="369"/>
        <end position="460"/>
    </location>
</feature>
<dbReference type="PANTHER" id="PTHR46405">
    <property type="entry name" value="OS05G0141500 PROTEIN"/>
    <property type="match status" value="1"/>
</dbReference>
<dbReference type="InterPro" id="IPR046934">
    <property type="entry name" value="PIR2-like"/>
</dbReference>
<feature type="domain" description="RING-type" evidence="4">
    <location>
        <begin position="760"/>
        <end position="800"/>
    </location>
</feature>
<keyword evidence="1" id="KW-0479">Metal-binding</keyword>
<keyword evidence="1" id="KW-0862">Zinc</keyword>
<evidence type="ECO:0000259" key="4">
    <source>
        <dbReference type="PROSITE" id="PS50089"/>
    </source>
</evidence>
<protein>
    <submittedName>
        <fullName evidence="5">E3 ubiquitin-protein ligase rf298</fullName>
    </submittedName>
</protein>
<gene>
    <name evidence="5" type="primary">RF298_0</name>
    <name evidence="5" type="ORF">A4A49_01633</name>
</gene>
<feature type="compositionally biased region" description="Low complexity" evidence="3">
    <location>
        <begin position="371"/>
        <end position="393"/>
    </location>
</feature>
<dbReference type="Pfam" id="PF13920">
    <property type="entry name" value="zf-C3HC4_3"/>
    <property type="match status" value="1"/>
</dbReference>
<feature type="coiled-coil region" evidence="2">
    <location>
        <begin position="613"/>
        <end position="725"/>
    </location>
</feature>
<dbReference type="InterPro" id="IPR046527">
    <property type="entry name" value="PIR2-like_helical"/>
</dbReference>
<feature type="region of interest" description="Disordered" evidence="3">
    <location>
        <begin position="1"/>
        <end position="38"/>
    </location>
</feature>
<dbReference type="InterPro" id="IPR013083">
    <property type="entry name" value="Znf_RING/FYVE/PHD"/>
</dbReference>
<evidence type="ECO:0000256" key="1">
    <source>
        <dbReference type="PROSITE-ProRule" id="PRU00175"/>
    </source>
</evidence>
<sequence>MVDDNSTDDANEKSLVLSDQEKGSRNKRKFLSEFPPSDSPVLSLTEFPRYELLEKKLQSTLNQLKSLDGGCQQGVERSADADWEEPITCQLEELLSQNLSATFRSAVKRIVECGYSEEIAERVILRSGLYHGTKDTVSNIVDGALALLSREKDFDTSRHLAFSDLHGLVEYTMLEMICVLREVKPAFTVAEAMWCLLIWDLNLVHACTVEGDILDALCRQESPGNSSKTEASETTLSNPDKLQLSKPSIPIAQSKVAVASAAPQEPTSKNSHVRQAAIGKGSSVALPEAEAKSLPTSSRGHKQNPSKAAVLEDKSGAGRKGSSLNSKKDLLRQKTFQFEKNYKGRMGKGSIKAKLSAWGNMVLDKTLNPPSGSSGAATKSSSSKVNTSVKNNSPIAEGSSDSLCPCSSTAPATDDSGVQDTIIPSPAVNKKDPSSLALDPKSSVKAPGGSTTSSSEVPDYYAGIPYDESLGKYVPRNERDATILLLTPHMKTLQKELQRWTDWANEKVMQAARRLGKDQAELKMLRQEKEDAERSQKETQMLEETTTKRLSEMEHALSNASGQIELAGSTLHRLEGENAVLKKEMNAAKLFSAVSAINMHKALATEQETVKKYQAGEVEKRSLQEELSMLKHETSDLQQRQEKVNKRLDQFEVLWKQEERQKQRFVQQADSLKAEREQLGVQGKAAEDNLREKAESSMQKLKENIQKLESEISQLKLQSESSKIEALKRGINVGLPPNIRKSLAGYEDNFGSTVKMERECVMCMTEEMSVVFLPCAHQVLCAKCNMLHEKQGMNDCPSCRTPIKMRINARFAHS</sequence>
<feature type="region of interest" description="Disordered" evidence="3">
    <location>
        <begin position="280"/>
        <end position="329"/>
    </location>
</feature>